<dbReference type="EMBL" id="FN869859">
    <property type="protein sequence ID" value="CCC82045.1"/>
    <property type="molecule type" value="Genomic_DNA"/>
</dbReference>
<protein>
    <submittedName>
        <fullName evidence="2">HEPN domain</fullName>
    </submittedName>
</protein>
<keyword evidence="3" id="KW-1185">Reference proteome</keyword>
<reference evidence="2 3" key="1">
    <citation type="journal article" date="2011" name="PLoS ONE">
        <title>The complete genome sequence of Thermoproteus tenax: a physiologically versatile member of the Crenarchaeota.</title>
        <authorList>
            <person name="Siebers B."/>
            <person name="Zaparty M."/>
            <person name="Raddatz G."/>
            <person name="Tjaden B."/>
            <person name="Albers S.V."/>
            <person name="Bell S.D."/>
            <person name="Blombach F."/>
            <person name="Kletzin A."/>
            <person name="Kyrpides N."/>
            <person name="Lanz C."/>
            <person name="Plagens A."/>
            <person name="Rampp M."/>
            <person name="Rosinus A."/>
            <person name="von Jan M."/>
            <person name="Makarova K.S."/>
            <person name="Klenk H.P."/>
            <person name="Schuster S.C."/>
            <person name="Hensel R."/>
        </authorList>
    </citation>
    <scope>NUCLEOTIDE SEQUENCE [LARGE SCALE GENOMIC DNA]</scope>
    <source>
        <strain evidence="3">ATCC 35583 / DSM 2078 / JCM 9277 / NBRC 100435 / Kra 1</strain>
    </source>
</reference>
<gene>
    <name evidence="2" type="ordered locus">TTX_1413</name>
</gene>
<dbReference type="HOGENOM" id="CLU_2079505_0_0_2"/>
<dbReference type="RefSeq" id="WP_014127300.1">
    <property type="nucleotide sequence ID" value="NC_016070.1"/>
</dbReference>
<dbReference type="eggNOG" id="arCOG01194">
    <property type="taxonomic scope" value="Archaea"/>
</dbReference>
<name>G4RKF0_THETK</name>
<proteinExistence type="predicted"/>
<dbReference type="Pfam" id="PF05168">
    <property type="entry name" value="HEPN"/>
    <property type="match status" value="1"/>
</dbReference>
<sequence length="122" mass="13863">MIHPKWYERHVRHLNDALMALEEGDARSACYNAYVSVEALAKGILGFDPYGQFQDVKRLPALIKEIAGGEPPDDVKRCAACLESKAFAEEGEKCIKCAEVLSNYLYIFLKALERNKKLWAHY</sequence>
<dbReference type="GeneID" id="11262292"/>
<evidence type="ECO:0000259" key="1">
    <source>
        <dbReference type="Pfam" id="PF05168"/>
    </source>
</evidence>
<evidence type="ECO:0000313" key="3">
    <source>
        <dbReference type="Proteomes" id="UP000002654"/>
    </source>
</evidence>
<dbReference type="OrthoDB" id="28418at2157"/>
<dbReference type="STRING" id="768679.TTX_1413"/>
<organism evidence="2 3">
    <name type="scientific">Thermoproteus tenax (strain ATCC 35583 / DSM 2078 / JCM 9277 / NBRC 100435 / Kra 1)</name>
    <dbReference type="NCBI Taxonomy" id="768679"/>
    <lineage>
        <taxon>Archaea</taxon>
        <taxon>Thermoproteota</taxon>
        <taxon>Thermoprotei</taxon>
        <taxon>Thermoproteales</taxon>
        <taxon>Thermoproteaceae</taxon>
        <taxon>Thermoproteus</taxon>
    </lineage>
</organism>
<accession>G4RKF0</accession>
<evidence type="ECO:0000313" key="2">
    <source>
        <dbReference type="EMBL" id="CCC82045.1"/>
    </source>
</evidence>
<dbReference type="AlphaFoldDB" id="G4RKF0"/>
<dbReference type="PATRIC" id="fig|768679.9.peg.1433"/>
<feature type="domain" description="HEPN" evidence="1">
    <location>
        <begin position="5"/>
        <end position="84"/>
    </location>
</feature>
<dbReference type="Proteomes" id="UP000002654">
    <property type="component" value="Chromosome"/>
</dbReference>
<dbReference type="InterPro" id="IPR007842">
    <property type="entry name" value="HEPN_dom"/>
</dbReference>
<dbReference type="KEGG" id="ttn:TTX_1413"/>
<dbReference type="PaxDb" id="768679-TTX_1413"/>
<dbReference type="SUPFAM" id="SSF81593">
    <property type="entry name" value="Nucleotidyltransferase substrate binding subunit/domain"/>
    <property type="match status" value="1"/>
</dbReference>